<keyword evidence="1" id="KW-1133">Transmembrane helix</keyword>
<evidence type="ECO:0000313" key="3">
    <source>
        <dbReference type="Proteomes" id="UP000179005"/>
    </source>
</evidence>
<dbReference type="EMBL" id="MEVC01000002">
    <property type="protein sequence ID" value="OGC56172.1"/>
    <property type="molecule type" value="Genomic_DNA"/>
</dbReference>
<name>A0A1F4VG11_UNCKA</name>
<feature type="transmembrane region" description="Helical" evidence="1">
    <location>
        <begin position="75"/>
        <end position="96"/>
    </location>
</feature>
<accession>A0A1F4VG11</accession>
<sequence>MWNREKVLSSIQYATGWALLFLFGYSFALPVFIGNVPKIPFLNPFIFPLLILTFFTHATLGVRSTSLRYRIWRPWLDLVFAAVWFFLCLTFLLVYLG</sequence>
<evidence type="ECO:0000256" key="1">
    <source>
        <dbReference type="SAM" id="Phobius"/>
    </source>
</evidence>
<evidence type="ECO:0000313" key="2">
    <source>
        <dbReference type="EMBL" id="OGC56172.1"/>
    </source>
</evidence>
<dbReference type="STRING" id="1802619.A2797_00520"/>
<gene>
    <name evidence="2" type="ORF">A2797_00520</name>
</gene>
<dbReference type="Proteomes" id="UP000179005">
    <property type="component" value="Unassembled WGS sequence"/>
</dbReference>
<reference evidence="2 3" key="1">
    <citation type="journal article" date="2016" name="Nat. Commun.">
        <title>Thousands of microbial genomes shed light on interconnected biogeochemical processes in an aquifer system.</title>
        <authorList>
            <person name="Anantharaman K."/>
            <person name="Brown C.T."/>
            <person name="Hug L.A."/>
            <person name="Sharon I."/>
            <person name="Castelle C.J."/>
            <person name="Probst A.J."/>
            <person name="Thomas B.C."/>
            <person name="Singh A."/>
            <person name="Wilkins M.J."/>
            <person name="Karaoz U."/>
            <person name="Brodie E.L."/>
            <person name="Williams K.H."/>
            <person name="Hubbard S.S."/>
            <person name="Banfield J.F."/>
        </authorList>
    </citation>
    <scope>NUCLEOTIDE SEQUENCE [LARGE SCALE GENOMIC DNA]</scope>
</reference>
<keyword evidence="1" id="KW-0812">Transmembrane</keyword>
<proteinExistence type="predicted"/>
<feature type="transmembrane region" description="Helical" evidence="1">
    <location>
        <begin position="45"/>
        <end position="63"/>
    </location>
</feature>
<comment type="caution">
    <text evidence="2">The sequence shown here is derived from an EMBL/GenBank/DDBJ whole genome shotgun (WGS) entry which is preliminary data.</text>
</comment>
<dbReference type="AlphaFoldDB" id="A0A1F4VG11"/>
<protein>
    <submittedName>
        <fullName evidence="2">Uncharacterized protein</fullName>
    </submittedName>
</protein>
<organism evidence="2 3">
    <name type="scientific">candidate division WWE3 bacterium RIFCSPHIGHO2_01_FULL_48_15</name>
    <dbReference type="NCBI Taxonomy" id="1802619"/>
    <lineage>
        <taxon>Bacteria</taxon>
        <taxon>Katanobacteria</taxon>
    </lineage>
</organism>
<keyword evidence="1" id="KW-0472">Membrane</keyword>
<feature type="transmembrane region" description="Helical" evidence="1">
    <location>
        <begin position="12"/>
        <end position="33"/>
    </location>
</feature>